<dbReference type="InterPro" id="IPR011706">
    <property type="entry name" value="Cu-oxidase_C"/>
</dbReference>
<dbReference type="AlphaFoldDB" id="A0A818BLN5"/>
<dbReference type="Proteomes" id="UP000663865">
    <property type="component" value="Unassembled WGS sequence"/>
</dbReference>
<dbReference type="PANTHER" id="PTHR11709:SF394">
    <property type="entry name" value="FI03373P-RELATED"/>
    <property type="match status" value="1"/>
</dbReference>
<evidence type="ECO:0000256" key="3">
    <source>
        <dbReference type="ARBA" id="ARBA00023002"/>
    </source>
</evidence>
<dbReference type="InterPro" id="IPR008972">
    <property type="entry name" value="Cupredoxin"/>
</dbReference>
<proteinExistence type="inferred from homology"/>
<comment type="similarity">
    <text evidence="1">Belongs to the multicopper oxidase family.</text>
</comment>
<dbReference type="GO" id="GO:0016491">
    <property type="term" value="F:oxidoreductase activity"/>
    <property type="evidence" value="ECO:0007669"/>
    <property type="project" value="UniProtKB-KW"/>
</dbReference>
<dbReference type="EMBL" id="CAJNYV010001372">
    <property type="protein sequence ID" value="CAF3417413.1"/>
    <property type="molecule type" value="Genomic_DNA"/>
</dbReference>
<accession>A0A818BLN5</accession>
<sequence>MHNVTTTQSHSSLGFETTLLHNDAMQVNSIHNDIYQNHEFYKKAESNAAKKYFKCSFIIRSVVGDPDGCNRPVITVYDAKNAMPKWDRQRHFSAPLIRARNREILEIQFTNILRDQSTSIHFHGLHMLNNPCIDGVKMITQCPIHIGIIHILINIVALPTPTIGHLGNSYETYIEYLEYGNVYEVLLVNTDTHPHPFHLHGCFVNFTTFDTLVTQISDHYDECNEYRFDMTTVKYDRMLPPYDQVGSILSVGDSFTVPSKGYVVFRFKANNPSPWLSHCYMEWHIFPVWHWFSQLVTKMGNHITN</sequence>
<dbReference type="Pfam" id="PF07731">
    <property type="entry name" value="Cu-oxidase_2"/>
    <property type="match status" value="1"/>
</dbReference>
<gene>
    <name evidence="7" type="ORF">KIK155_LOCUS9610</name>
</gene>
<organism evidence="7 8">
    <name type="scientific">Rotaria socialis</name>
    <dbReference type="NCBI Taxonomy" id="392032"/>
    <lineage>
        <taxon>Eukaryota</taxon>
        <taxon>Metazoa</taxon>
        <taxon>Spiralia</taxon>
        <taxon>Gnathifera</taxon>
        <taxon>Rotifera</taxon>
        <taxon>Eurotatoria</taxon>
        <taxon>Bdelloidea</taxon>
        <taxon>Philodinida</taxon>
        <taxon>Philodinidae</taxon>
        <taxon>Rotaria</taxon>
    </lineage>
</organism>
<dbReference type="SUPFAM" id="SSF49503">
    <property type="entry name" value="Cupredoxins"/>
    <property type="match status" value="2"/>
</dbReference>
<feature type="domain" description="Plastocyanin-like" evidence="5">
    <location>
        <begin position="176"/>
        <end position="284"/>
    </location>
</feature>
<evidence type="ECO:0000256" key="1">
    <source>
        <dbReference type="ARBA" id="ARBA00010609"/>
    </source>
</evidence>
<keyword evidence="3" id="KW-0560">Oxidoreductase</keyword>
<evidence type="ECO:0000259" key="6">
    <source>
        <dbReference type="Pfam" id="PF07732"/>
    </source>
</evidence>
<evidence type="ECO:0000313" key="8">
    <source>
        <dbReference type="Proteomes" id="UP000663865"/>
    </source>
</evidence>
<keyword evidence="4" id="KW-0186">Copper</keyword>
<dbReference type="InterPro" id="IPR011707">
    <property type="entry name" value="Cu-oxidase-like_N"/>
</dbReference>
<dbReference type="GO" id="GO:0005507">
    <property type="term" value="F:copper ion binding"/>
    <property type="evidence" value="ECO:0007669"/>
    <property type="project" value="InterPro"/>
</dbReference>
<dbReference type="InterPro" id="IPR045087">
    <property type="entry name" value="Cu-oxidase_fam"/>
</dbReference>
<evidence type="ECO:0000256" key="4">
    <source>
        <dbReference type="ARBA" id="ARBA00023008"/>
    </source>
</evidence>
<evidence type="ECO:0008006" key="9">
    <source>
        <dbReference type="Google" id="ProtNLM"/>
    </source>
</evidence>
<evidence type="ECO:0000259" key="5">
    <source>
        <dbReference type="Pfam" id="PF07731"/>
    </source>
</evidence>
<dbReference type="PANTHER" id="PTHR11709">
    <property type="entry name" value="MULTI-COPPER OXIDASE"/>
    <property type="match status" value="1"/>
</dbReference>
<evidence type="ECO:0000313" key="7">
    <source>
        <dbReference type="EMBL" id="CAF3417413.1"/>
    </source>
</evidence>
<dbReference type="Gene3D" id="2.60.40.420">
    <property type="entry name" value="Cupredoxins - blue copper proteins"/>
    <property type="match status" value="2"/>
</dbReference>
<name>A0A818BLN5_9BILA</name>
<reference evidence="7" key="1">
    <citation type="submission" date="2021-02" db="EMBL/GenBank/DDBJ databases">
        <authorList>
            <person name="Nowell W R."/>
        </authorList>
    </citation>
    <scope>NUCLEOTIDE SEQUENCE</scope>
</reference>
<dbReference type="Pfam" id="PF07732">
    <property type="entry name" value="Cu-oxidase_3"/>
    <property type="match status" value="1"/>
</dbReference>
<keyword evidence="2" id="KW-0479">Metal-binding</keyword>
<comment type="caution">
    <text evidence="7">The sequence shown here is derived from an EMBL/GenBank/DDBJ whole genome shotgun (WGS) entry which is preliminary data.</text>
</comment>
<evidence type="ECO:0000256" key="2">
    <source>
        <dbReference type="ARBA" id="ARBA00022723"/>
    </source>
</evidence>
<protein>
    <recommendedName>
        <fullName evidence="9">Plastocyanin-like domain-containing protein</fullName>
    </recommendedName>
</protein>
<feature type="domain" description="Plastocyanin-like" evidence="6">
    <location>
        <begin position="90"/>
        <end position="146"/>
    </location>
</feature>